<dbReference type="Gene3D" id="1.10.1170.10">
    <property type="entry name" value="Inhibitor Of Apoptosis Protein (2mihbC-IAP-1), Chain A"/>
    <property type="match status" value="2"/>
</dbReference>
<keyword evidence="10" id="KW-1185">Reference proteome</keyword>
<dbReference type="GO" id="GO:0070936">
    <property type="term" value="P:protein K48-linked ubiquitination"/>
    <property type="evidence" value="ECO:0007669"/>
    <property type="project" value="UniProtKB-ARBA"/>
</dbReference>
<evidence type="ECO:0000256" key="2">
    <source>
        <dbReference type="ARBA" id="ARBA00022703"/>
    </source>
</evidence>
<dbReference type="FunFam" id="3.30.40.10:FF:000184">
    <property type="entry name" value="Baculoviral IAP repeat containing 2"/>
    <property type="match status" value="1"/>
</dbReference>
<dbReference type="PANTHER" id="PTHR10044:SF139">
    <property type="entry name" value="DEATH-ASSOCIATED INHIBITOR OF APOPTOSIS 2"/>
    <property type="match status" value="1"/>
</dbReference>
<dbReference type="GO" id="GO:0031625">
    <property type="term" value="F:ubiquitin protein ligase binding"/>
    <property type="evidence" value="ECO:0007669"/>
    <property type="project" value="UniProtKB-ARBA"/>
</dbReference>
<dbReference type="GO" id="GO:0043027">
    <property type="term" value="F:cysteine-type endopeptidase inhibitor activity involved in apoptotic process"/>
    <property type="evidence" value="ECO:0007669"/>
    <property type="project" value="UniProtKB-ARBA"/>
</dbReference>
<organism evidence="9 10">
    <name type="scientific">Trichogramma brassicae</name>
    <dbReference type="NCBI Taxonomy" id="86971"/>
    <lineage>
        <taxon>Eukaryota</taxon>
        <taxon>Metazoa</taxon>
        <taxon>Ecdysozoa</taxon>
        <taxon>Arthropoda</taxon>
        <taxon>Hexapoda</taxon>
        <taxon>Insecta</taxon>
        <taxon>Pterygota</taxon>
        <taxon>Neoptera</taxon>
        <taxon>Endopterygota</taxon>
        <taxon>Hymenoptera</taxon>
        <taxon>Apocrita</taxon>
        <taxon>Proctotrupomorpha</taxon>
        <taxon>Chalcidoidea</taxon>
        <taxon>Trichogrammatidae</taxon>
        <taxon>Trichogramma</taxon>
    </lineage>
</organism>
<evidence type="ECO:0000259" key="8">
    <source>
        <dbReference type="PROSITE" id="PS50089"/>
    </source>
</evidence>
<name>A0A6H5HY38_9HYME</name>
<dbReference type="GO" id="GO:0008270">
    <property type="term" value="F:zinc ion binding"/>
    <property type="evidence" value="ECO:0007669"/>
    <property type="project" value="UniProtKB-KW"/>
</dbReference>
<dbReference type="FunFam" id="1.10.1170.10:FF:000002">
    <property type="entry name" value="Baculoviral IAP repeat containing 7"/>
    <property type="match status" value="1"/>
</dbReference>
<dbReference type="CDD" id="cd16713">
    <property type="entry name" value="RING-HC_BIRC2_3_7"/>
    <property type="match status" value="1"/>
</dbReference>
<dbReference type="SMART" id="SM00184">
    <property type="entry name" value="RING"/>
    <property type="match status" value="1"/>
</dbReference>
<dbReference type="Pfam" id="PF13920">
    <property type="entry name" value="zf-C3HC4_3"/>
    <property type="match status" value="1"/>
</dbReference>
<dbReference type="Proteomes" id="UP000479190">
    <property type="component" value="Unassembled WGS sequence"/>
</dbReference>
<gene>
    <name evidence="9" type="ORF">TBRA_LOCUS159</name>
</gene>
<keyword evidence="5" id="KW-0862">Zinc</keyword>
<dbReference type="GO" id="GO:0005829">
    <property type="term" value="C:cytosol"/>
    <property type="evidence" value="ECO:0007669"/>
    <property type="project" value="UniProtKB-ARBA"/>
</dbReference>
<evidence type="ECO:0000313" key="9">
    <source>
        <dbReference type="EMBL" id="CAB0027929.1"/>
    </source>
</evidence>
<dbReference type="SUPFAM" id="SSF57924">
    <property type="entry name" value="Inhibitor of apoptosis (IAP) repeat"/>
    <property type="match status" value="3"/>
</dbReference>
<dbReference type="GO" id="GO:0048471">
    <property type="term" value="C:perinuclear region of cytoplasm"/>
    <property type="evidence" value="ECO:0007669"/>
    <property type="project" value="UniProtKB-ARBA"/>
</dbReference>
<dbReference type="PROSITE" id="PS50143">
    <property type="entry name" value="BIR_REPEAT_2"/>
    <property type="match status" value="3"/>
</dbReference>
<dbReference type="GO" id="GO:0004869">
    <property type="term" value="F:cysteine-type endopeptidase inhibitor activity"/>
    <property type="evidence" value="ECO:0007669"/>
    <property type="project" value="UniProtKB-ARBA"/>
</dbReference>
<feature type="region of interest" description="Disordered" evidence="7">
    <location>
        <begin position="83"/>
        <end position="104"/>
    </location>
</feature>
<evidence type="ECO:0000256" key="1">
    <source>
        <dbReference type="ARBA" id="ARBA00006672"/>
    </source>
</evidence>
<dbReference type="InterPro" id="IPR001370">
    <property type="entry name" value="BIR_rpt"/>
</dbReference>
<accession>A0A6H5HY38</accession>
<dbReference type="PANTHER" id="PTHR10044">
    <property type="entry name" value="INHIBITOR OF APOPTOSIS"/>
    <property type="match status" value="1"/>
</dbReference>
<dbReference type="AlphaFoldDB" id="A0A6H5HY38"/>
<dbReference type="InterPro" id="IPR001841">
    <property type="entry name" value="Znf_RING"/>
</dbReference>
<dbReference type="OrthoDB" id="774873at2759"/>
<dbReference type="InterPro" id="IPR050784">
    <property type="entry name" value="IAP"/>
</dbReference>
<sequence>MNYEANRIATFQHWPVNAIVHVDQLAKAGFYYTGRAQEVQCFLCGIRISVWNYTDQAMAIHRASNPECPIVLDPNTNLNVPLSSATNDIRPSSRNSNHRENSEWDSMAAQRTNLLRYNVRLNTFENWPYSDKIAPERLARSGFFYTQEGDMVECAYCRGVILKWEPGDDPDTEHIKNFPHCDFQLRREENLDLSCNIQFMPGTTSSFAELGVQYHTAPKQPKHATYEGRLHTFTGWPTHKRQKPDMLADAGFYYVACLEEENRKLREARLCKICMDREVAVVFLPCGHLSTCEFCAPSLTQCPMCRQEIRATVRTFLV</sequence>
<keyword evidence="2" id="KW-0053">Apoptosis</keyword>
<dbReference type="InterPro" id="IPR013083">
    <property type="entry name" value="Znf_RING/FYVE/PHD"/>
</dbReference>
<dbReference type="PROSITE" id="PS50089">
    <property type="entry name" value="ZF_RING_2"/>
    <property type="match status" value="1"/>
</dbReference>
<dbReference type="Pfam" id="PF00653">
    <property type="entry name" value="BIR"/>
    <property type="match status" value="2"/>
</dbReference>
<evidence type="ECO:0000256" key="6">
    <source>
        <dbReference type="PROSITE-ProRule" id="PRU00175"/>
    </source>
</evidence>
<evidence type="ECO:0000256" key="4">
    <source>
        <dbReference type="ARBA" id="ARBA00022771"/>
    </source>
</evidence>
<evidence type="ECO:0000313" key="10">
    <source>
        <dbReference type="Proteomes" id="UP000479190"/>
    </source>
</evidence>
<dbReference type="GO" id="GO:0051726">
    <property type="term" value="P:regulation of cell cycle"/>
    <property type="evidence" value="ECO:0007669"/>
    <property type="project" value="TreeGrafter"/>
</dbReference>
<dbReference type="Gene3D" id="3.30.40.10">
    <property type="entry name" value="Zinc/RING finger domain, C3HC4 (zinc finger)"/>
    <property type="match status" value="1"/>
</dbReference>
<comment type="similarity">
    <text evidence="1">Belongs to the IAP family.</text>
</comment>
<dbReference type="GO" id="GO:0061630">
    <property type="term" value="F:ubiquitin protein ligase activity"/>
    <property type="evidence" value="ECO:0007669"/>
    <property type="project" value="TreeGrafter"/>
</dbReference>
<dbReference type="GO" id="GO:0043066">
    <property type="term" value="P:negative regulation of apoptotic process"/>
    <property type="evidence" value="ECO:0007669"/>
    <property type="project" value="TreeGrafter"/>
</dbReference>
<proteinExistence type="inferred from homology"/>
<reference evidence="9 10" key="1">
    <citation type="submission" date="2020-02" db="EMBL/GenBank/DDBJ databases">
        <authorList>
            <person name="Ferguson B K."/>
        </authorList>
    </citation>
    <scope>NUCLEOTIDE SEQUENCE [LARGE SCALE GENOMIC DNA]</scope>
</reference>
<dbReference type="GO" id="GO:0022416">
    <property type="term" value="P:chaeta development"/>
    <property type="evidence" value="ECO:0007669"/>
    <property type="project" value="UniProtKB-ARBA"/>
</dbReference>
<dbReference type="SMART" id="SM00238">
    <property type="entry name" value="BIR"/>
    <property type="match status" value="2"/>
</dbReference>
<evidence type="ECO:0000256" key="7">
    <source>
        <dbReference type="SAM" id="MobiDB-lite"/>
    </source>
</evidence>
<dbReference type="GO" id="GO:0006915">
    <property type="term" value="P:apoptotic process"/>
    <property type="evidence" value="ECO:0007669"/>
    <property type="project" value="UniProtKB-KW"/>
</dbReference>
<dbReference type="GO" id="GO:0089720">
    <property type="term" value="F:caspase binding"/>
    <property type="evidence" value="ECO:0007669"/>
    <property type="project" value="UniProtKB-ARBA"/>
</dbReference>
<keyword evidence="4 6" id="KW-0863">Zinc-finger</keyword>
<dbReference type="GO" id="GO:0005634">
    <property type="term" value="C:nucleus"/>
    <property type="evidence" value="ECO:0007669"/>
    <property type="project" value="TreeGrafter"/>
</dbReference>
<evidence type="ECO:0000256" key="5">
    <source>
        <dbReference type="ARBA" id="ARBA00022833"/>
    </source>
</evidence>
<evidence type="ECO:0000256" key="3">
    <source>
        <dbReference type="ARBA" id="ARBA00022723"/>
    </source>
</evidence>
<protein>
    <recommendedName>
        <fullName evidence="8">RING-type domain-containing protein</fullName>
    </recommendedName>
</protein>
<dbReference type="GO" id="GO:0031398">
    <property type="term" value="P:positive regulation of protein ubiquitination"/>
    <property type="evidence" value="ECO:0007669"/>
    <property type="project" value="TreeGrafter"/>
</dbReference>
<dbReference type="CDD" id="cd00022">
    <property type="entry name" value="BIR"/>
    <property type="match status" value="2"/>
</dbReference>
<feature type="domain" description="RING-type" evidence="8">
    <location>
        <begin position="271"/>
        <end position="306"/>
    </location>
</feature>
<dbReference type="EMBL" id="CADCXV010000025">
    <property type="protein sequence ID" value="CAB0027929.1"/>
    <property type="molecule type" value="Genomic_DNA"/>
</dbReference>
<keyword evidence="3" id="KW-0479">Metal-binding</keyword>